<dbReference type="InterPro" id="IPR029058">
    <property type="entry name" value="AB_hydrolase_fold"/>
</dbReference>
<reference evidence="7" key="1">
    <citation type="journal article" date="2019" name="Int. J. Syst. Evol. Microbiol.">
        <title>The Global Catalogue of Microorganisms (GCM) 10K type strain sequencing project: providing services to taxonomists for standard genome sequencing and annotation.</title>
        <authorList>
            <consortium name="The Broad Institute Genomics Platform"/>
            <consortium name="The Broad Institute Genome Sequencing Center for Infectious Disease"/>
            <person name="Wu L."/>
            <person name="Ma J."/>
        </authorList>
    </citation>
    <scope>NUCLEOTIDE SEQUENCE [LARGE SCALE GENOMIC DNA]</scope>
    <source>
        <strain evidence="7">KCTC 32255</strain>
    </source>
</reference>
<keyword evidence="3 6" id="KW-0378">Hydrolase</keyword>
<sequence length="525" mass="55450">MARARPGMLGARTGTARRAVLLAAVLPALLAGCTVGPSDRPAVLARDGGPQPSGTTSRDEAPLPPLGTQSDDLVSWNDCDQGTRRALDTPRRRDARAVRYSCATIASTLDAPQLPERGVLRIAVLKAESGGGDKIPLLVVNDIDGEPGTVFAARLAAQLPDEVLERFALVGFDRRGTGESNPTDCVPPGVRGDMLGFDPAATDLDPLFDAAREAGQECALILKNQQGALDTWRTAGDLDEIRRQLGSPFLHVLARGEGSRVAQAYAQRFTDKLGRVVLDGTPDPSQQAQTVLEGRAAGAEATLDAFARDCRSRNCPLGDDPRGAVLRLLDTLRQDGALPPGLAARAILAGLGEPDRWSALAKAISDARDGDVRPLAEFVGPLSMGNPYPSVLDATLATTCNDTGTRLAPQRIAELADDWRQQHPVFGGLLAQRLVWCSQWPVRREPVADPAMRGAPPVLVVSTATDPRTPELGTKRTAQQMPSSVRIGWEGAGHGAVGRSDCVTEQVTGFLVDGSVPSQGVTCPP</sequence>
<keyword evidence="7" id="KW-1185">Reference proteome</keyword>
<dbReference type="Gene3D" id="3.40.50.1820">
    <property type="entry name" value="alpha/beta hydrolase"/>
    <property type="match status" value="1"/>
</dbReference>
<feature type="domain" description="Peptidase S33 tripeptidyl aminopeptidase-like C-terminal" evidence="5">
    <location>
        <begin position="424"/>
        <end position="523"/>
    </location>
</feature>
<comment type="caution">
    <text evidence="6">The sequence shown here is derived from an EMBL/GenBank/DDBJ whole genome shotgun (WGS) entry which is preliminary data.</text>
</comment>
<gene>
    <name evidence="6" type="ORF">ACFQGD_20405</name>
</gene>
<comment type="similarity">
    <text evidence="1">Belongs to the peptidase S33 family.</text>
</comment>
<dbReference type="PROSITE" id="PS51257">
    <property type="entry name" value="PROKAR_LIPOPROTEIN"/>
    <property type="match status" value="1"/>
</dbReference>
<dbReference type="PANTHER" id="PTHR43248">
    <property type="entry name" value="2-SUCCINYL-6-HYDROXY-2,4-CYCLOHEXADIENE-1-CARBOXYLATE SYNTHASE"/>
    <property type="match status" value="1"/>
</dbReference>
<evidence type="ECO:0000259" key="5">
    <source>
        <dbReference type="Pfam" id="PF08386"/>
    </source>
</evidence>
<evidence type="ECO:0000256" key="2">
    <source>
        <dbReference type="ARBA" id="ARBA00022729"/>
    </source>
</evidence>
<dbReference type="Proteomes" id="UP001596337">
    <property type="component" value="Unassembled WGS sequence"/>
</dbReference>
<name>A0ABW2C2H3_9PSEU</name>
<evidence type="ECO:0000256" key="4">
    <source>
        <dbReference type="SAM" id="MobiDB-lite"/>
    </source>
</evidence>
<dbReference type="PANTHER" id="PTHR43248:SF29">
    <property type="entry name" value="TRIPEPTIDYL AMINOPEPTIDASE"/>
    <property type="match status" value="1"/>
</dbReference>
<feature type="region of interest" description="Disordered" evidence="4">
    <location>
        <begin position="39"/>
        <end position="77"/>
    </location>
</feature>
<evidence type="ECO:0000256" key="1">
    <source>
        <dbReference type="ARBA" id="ARBA00010088"/>
    </source>
</evidence>
<evidence type="ECO:0000256" key="3">
    <source>
        <dbReference type="ARBA" id="ARBA00022801"/>
    </source>
</evidence>
<dbReference type="EMBL" id="JBHSXX010000001">
    <property type="protein sequence ID" value="MFC6869502.1"/>
    <property type="molecule type" value="Genomic_DNA"/>
</dbReference>
<keyword evidence="2" id="KW-0732">Signal</keyword>
<dbReference type="RefSeq" id="WP_345397092.1">
    <property type="nucleotide sequence ID" value="NZ_BAABLA010000027.1"/>
</dbReference>
<dbReference type="InterPro" id="IPR051601">
    <property type="entry name" value="Serine_prot/Carboxylest_S33"/>
</dbReference>
<dbReference type="InterPro" id="IPR013595">
    <property type="entry name" value="Pept_S33_TAP-like_C"/>
</dbReference>
<organism evidence="6 7">
    <name type="scientific">Haloechinothrix salitolerans</name>
    <dbReference type="NCBI Taxonomy" id="926830"/>
    <lineage>
        <taxon>Bacteria</taxon>
        <taxon>Bacillati</taxon>
        <taxon>Actinomycetota</taxon>
        <taxon>Actinomycetes</taxon>
        <taxon>Pseudonocardiales</taxon>
        <taxon>Pseudonocardiaceae</taxon>
        <taxon>Haloechinothrix</taxon>
    </lineage>
</organism>
<dbReference type="SUPFAM" id="SSF53474">
    <property type="entry name" value="alpha/beta-Hydrolases"/>
    <property type="match status" value="1"/>
</dbReference>
<evidence type="ECO:0000313" key="6">
    <source>
        <dbReference type="EMBL" id="MFC6869502.1"/>
    </source>
</evidence>
<evidence type="ECO:0000313" key="7">
    <source>
        <dbReference type="Proteomes" id="UP001596337"/>
    </source>
</evidence>
<protein>
    <submittedName>
        <fullName evidence="6">Alpha/beta fold hydrolase</fullName>
    </submittedName>
</protein>
<dbReference type="Pfam" id="PF08386">
    <property type="entry name" value="Abhydrolase_4"/>
    <property type="match status" value="1"/>
</dbReference>
<proteinExistence type="inferred from homology"/>
<dbReference type="GO" id="GO:0016787">
    <property type="term" value="F:hydrolase activity"/>
    <property type="evidence" value="ECO:0007669"/>
    <property type="project" value="UniProtKB-KW"/>
</dbReference>
<accession>A0ABW2C2H3</accession>